<evidence type="ECO:0000256" key="2">
    <source>
        <dbReference type="SAM" id="SignalP"/>
    </source>
</evidence>
<keyword evidence="2" id="KW-0732">Signal</keyword>
<dbReference type="Pfam" id="PF23865">
    <property type="entry name" value="DUF7223"/>
    <property type="match status" value="1"/>
</dbReference>
<feature type="domain" description="DUF7029" evidence="3">
    <location>
        <begin position="96"/>
        <end position="195"/>
    </location>
</feature>
<feature type="region of interest" description="Disordered" evidence="1">
    <location>
        <begin position="522"/>
        <end position="570"/>
    </location>
</feature>
<protein>
    <submittedName>
        <fullName evidence="5">Uncharacterized protein</fullName>
    </submittedName>
</protein>
<dbReference type="Pfam" id="PF22974">
    <property type="entry name" value="DUF7029"/>
    <property type="match status" value="1"/>
</dbReference>
<feature type="chain" id="PRO_5034046404" evidence="2">
    <location>
        <begin position="21"/>
        <end position="619"/>
    </location>
</feature>
<evidence type="ECO:0000313" key="5">
    <source>
        <dbReference type="EMBL" id="CAF9909711.1"/>
    </source>
</evidence>
<feature type="compositionally biased region" description="Polar residues" evidence="1">
    <location>
        <begin position="541"/>
        <end position="554"/>
    </location>
</feature>
<evidence type="ECO:0000313" key="6">
    <source>
        <dbReference type="Proteomes" id="UP000664534"/>
    </source>
</evidence>
<dbReference type="Proteomes" id="UP000664534">
    <property type="component" value="Unassembled WGS sequence"/>
</dbReference>
<comment type="caution">
    <text evidence="5">The sequence shown here is derived from an EMBL/GenBank/DDBJ whole genome shotgun (WGS) entry which is preliminary data.</text>
</comment>
<keyword evidence="6" id="KW-1185">Reference proteome</keyword>
<dbReference type="OrthoDB" id="160645at2759"/>
<evidence type="ECO:0000259" key="3">
    <source>
        <dbReference type="Pfam" id="PF22974"/>
    </source>
</evidence>
<organism evidence="5 6">
    <name type="scientific">Imshaugia aleurites</name>
    <dbReference type="NCBI Taxonomy" id="172621"/>
    <lineage>
        <taxon>Eukaryota</taxon>
        <taxon>Fungi</taxon>
        <taxon>Dikarya</taxon>
        <taxon>Ascomycota</taxon>
        <taxon>Pezizomycotina</taxon>
        <taxon>Lecanoromycetes</taxon>
        <taxon>OSLEUM clade</taxon>
        <taxon>Lecanoromycetidae</taxon>
        <taxon>Lecanorales</taxon>
        <taxon>Lecanorineae</taxon>
        <taxon>Parmeliaceae</taxon>
        <taxon>Imshaugia</taxon>
    </lineage>
</organism>
<dbReference type="EMBL" id="CAJPDT010000006">
    <property type="protein sequence ID" value="CAF9909711.1"/>
    <property type="molecule type" value="Genomic_DNA"/>
</dbReference>
<dbReference type="InterPro" id="IPR054293">
    <property type="entry name" value="DUF7029"/>
</dbReference>
<name>A0A8H3EVN9_9LECA</name>
<feature type="signal peptide" evidence="2">
    <location>
        <begin position="1"/>
        <end position="20"/>
    </location>
</feature>
<feature type="domain" description="DUF7223" evidence="4">
    <location>
        <begin position="259"/>
        <end position="512"/>
    </location>
</feature>
<sequence length="619" mass="65898">MYRILQNGLLFLVAVYFAHASPQSKPKISESLLSNRLRPISISNYELATGLQRRSSEDYANLDLQTQSELIYGTGGGDGQFLLANMTLYAPDGLLMIMMEHFEGLTSSIDCRGDGGKISLTFSSLNAFNYALQGWSYINESDDGQFLLIAYYEGCGPDDQRQPYLISRIDEDAAALTTYLSAKEAPWSDVAGTYDMDFGQAIPYQNSRQVKERGFWGDIENVGNDVLEAATGSADLSKTLNFPMNIGQQDQRTNIYTDDEGRLTLDCINCFLSGSFAVTGHISVDHFSLQDLTLKGSPQGFQAALELEAAITSSEEPDSLKYTKELFSFPIPDAGIEVEGIFKLGATLSYDVGVSSSFSGSATIDFGLQAGMPDSAQMTADIQNPASSSATGWSGGSLTPLFDIKEESASIKLAAFSEPKLAFGIELIEVGNFDVALTVKLPEVSVTLTAAYDEDGVCGAGSSKTGVKLASEVDIEVDLQIDANLGDDESTANASWSRTLYAYQMPLESLCFPLDIPGLGPSSSANTSAPSPPASTLRPVVSTTRTHDPGSSSAVDGMVGANGTPDRKPISDDLAAERIAPVVSTTTSKRIDAAAPTASAGGGGGCRMAKRFGKRMLIC</sequence>
<dbReference type="AlphaFoldDB" id="A0A8H3EVN9"/>
<dbReference type="InterPro" id="IPR055647">
    <property type="entry name" value="DUF7223"/>
</dbReference>
<accession>A0A8H3EVN9</accession>
<evidence type="ECO:0000256" key="1">
    <source>
        <dbReference type="SAM" id="MobiDB-lite"/>
    </source>
</evidence>
<reference evidence="5" key="1">
    <citation type="submission" date="2021-03" db="EMBL/GenBank/DDBJ databases">
        <authorList>
            <person name="Tagirdzhanova G."/>
        </authorList>
    </citation>
    <scope>NUCLEOTIDE SEQUENCE</scope>
</reference>
<evidence type="ECO:0000259" key="4">
    <source>
        <dbReference type="Pfam" id="PF23865"/>
    </source>
</evidence>
<proteinExistence type="predicted"/>
<gene>
    <name evidence="5" type="ORF">IMSHALPRED_008449</name>
</gene>